<dbReference type="EMBL" id="CP012332">
    <property type="protein sequence ID" value="AKU92932.1"/>
    <property type="molecule type" value="Genomic_DNA"/>
</dbReference>
<feature type="transmembrane region" description="Helical" evidence="3">
    <location>
        <begin position="49"/>
        <end position="71"/>
    </location>
</feature>
<dbReference type="InterPro" id="IPR052701">
    <property type="entry name" value="GAG_Ulvan_Degrading_Sulfatases"/>
</dbReference>
<dbReference type="Gene3D" id="3.40.720.10">
    <property type="entry name" value="Alkaline Phosphatase, subunit A"/>
    <property type="match status" value="1"/>
</dbReference>
<dbReference type="KEGG" id="vin:AKJ08_3319"/>
<feature type="transmembrane region" description="Helical" evidence="3">
    <location>
        <begin position="78"/>
        <end position="97"/>
    </location>
</feature>
<feature type="coiled-coil region" evidence="1">
    <location>
        <begin position="425"/>
        <end position="452"/>
    </location>
</feature>
<dbReference type="STRING" id="1391653.AKJ08_3319"/>
<dbReference type="PANTHER" id="PTHR43751:SF3">
    <property type="entry name" value="SULFATASE N-TERMINAL DOMAIN-CONTAINING PROTEIN"/>
    <property type="match status" value="1"/>
</dbReference>
<keyword evidence="3" id="KW-0812">Transmembrane</keyword>
<evidence type="ECO:0000256" key="1">
    <source>
        <dbReference type="SAM" id="Coils"/>
    </source>
</evidence>
<evidence type="ECO:0000256" key="2">
    <source>
        <dbReference type="SAM" id="MobiDB-lite"/>
    </source>
</evidence>
<feature type="transmembrane region" description="Helical" evidence="3">
    <location>
        <begin position="133"/>
        <end position="150"/>
    </location>
</feature>
<dbReference type="InterPro" id="IPR012159">
    <property type="entry name" value="YejM-like"/>
</dbReference>
<accession>A0A0K1PHE5</accession>
<feature type="compositionally biased region" description="Basic and acidic residues" evidence="2">
    <location>
        <begin position="628"/>
        <end position="641"/>
    </location>
</feature>
<dbReference type="AlphaFoldDB" id="A0A0K1PHE5"/>
<keyword evidence="5" id="KW-0378">Hydrolase</keyword>
<dbReference type="SUPFAM" id="SSF53649">
    <property type="entry name" value="Alkaline phosphatase-like"/>
    <property type="match status" value="1"/>
</dbReference>
<keyword evidence="1" id="KW-0175">Coiled coil</keyword>
<proteinExistence type="predicted"/>
<dbReference type="Pfam" id="PF00884">
    <property type="entry name" value="Sulfatase"/>
    <property type="match status" value="1"/>
</dbReference>
<sequence>MSFDRPARSTLAMLRPALFWALLHAGLVLVFFHGGLSRSLGGVPQAMHLPLWVCFGVEALALAVAMWLVTLPLAVFRGAYSILAPLVFAIVFALLYLDSLLFDSLGFHFNGLIVQVALQPGALQTTGLSPWEVAGYVVAALAAIGLDAFAGSRFVRRFATPSRRAWTWPTAIVALWVAERLAVGTMAFYGGFAVLAAGTTLPLQPPVRLAGFLEKVTGKPPMYAEMLLRDLPKAGEAMGELEPAAVRFTRKPDVLVLLIESTRNDFFTPEVMPNLTRRAQADGRIFPRHYSGAPSTHFALFNLFYGLDAQRRDGILGAGRAPLLFPALKANGYATSFIASSSVDWMDLKDTVFRDVKDGLITGLAGESSQERDGSMVAKAREVISATPKDEPLFLFLFFDGTHFNYAYPERSAIFQPAWDGVGSIKAATVDAELLENRAKNALHEVDAKLEEFLSFYEAERGGKPLLIVTADHGEEFREHGRVGHGSDVTRGQIHVPLVIFDEKVPKGVHEGVTGHVDLVPTIFSLLGDTHDPGLYGDGHPVLDEPTDRYALATVGWEPKFAVVGKDLKVRFFSLDAGLGSIDVTDDDDRPLDDGKARFAVQAPKLLERLRGGLGSTRKAASAAVGTRDAEEPKAAQRDPAAEASPETQAAEGTPDVAPHASAD</sequence>
<dbReference type="InterPro" id="IPR000917">
    <property type="entry name" value="Sulfatase_N"/>
</dbReference>
<keyword evidence="3" id="KW-0472">Membrane</keyword>
<keyword evidence="3" id="KW-1133">Transmembrane helix</keyword>
<gene>
    <name evidence="5" type="ORF">AKJ08_3319</name>
</gene>
<organism evidence="5 6">
    <name type="scientific">Vulgatibacter incomptus</name>
    <dbReference type="NCBI Taxonomy" id="1391653"/>
    <lineage>
        <taxon>Bacteria</taxon>
        <taxon>Pseudomonadati</taxon>
        <taxon>Myxococcota</taxon>
        <taxon>Myxococcia</taxon>
        <taxon>Myxococcales</taxon>
        <taxon>Cystobacterineae</taxon>
        <taxon>Vulgatibacteraceae</taxon>
        <taxon>Vulgatibacter</taxon>
    </lineage>
</organism>
<feature type="transmembrane region" description="Helical" evidence="3">
    <location>
        <begin position="171"/>
        <end position="198"/>
    </location>
</feature>
<keyword evidence="6" id="KW-1185">Reference proteome</keyword>
<name>A0A0K1PHE5_9BACT</name>
<evidence type="ECO:0000259" key="4">
    <source>
        <dbReference type="Pfam" id="PF00884"/>
    </source>
</evidence>
<evidence type="ECO:0000313" key="6">
    <source>
        <dbReference type="Proteomes" id="UP000055590"/>
    </source>
</evidence>
<reference evidence="5 6" key="1">
    <citation type="submission" date="2015-08" db="EMBL/GenBank/DDBJ databases">
        <authorList>
            <person name="Babu N.S."/>
            <person name="Beckwith C.J."/>
            <person name="Beseler K.G."/>
            <person name="Brison A."/>
            <person name="Carone J.V."/>
            <person name="Caskin T.P."/>
            <person name="Diamond M."/>
            <person name="Durham M.E."/>
            <person name="Foxe J.M."/>
            <person name="Go M."/>
            <person name="Henderson B.A."/>
            <person name="Jones I.B."/>
            <person name="McGettigan J.A."/>
            <person name="Micheletti S.J."/>
            <person name="Nasrallah M.E."/>
            <person name="Ortiz D."/>
            <person name="Piller C.R."/>
            <person name="Privatt S.R."/>
            <person name="Schneider S.L."/>
            <person name="Sharp S."/>
            <person name="Smith T.C."/>
            <person name="Stanton J.D."/>
            <person name="Ullery H.E."/>
            <person name="Wilson R.J."/>
            <person name="Serrano M.G."/>
            <person name="Buck G."/>
            <person name="Lee V."/>
            <person name="Wang Y."/>
            <person name="Carvalho R."/>
            <person name="Voegtly L."/>
            <person name="Shi R."/>
            <person name="Duckworth R."/>
            <person name="Johnson A."/>
            <person name="Loviza R."/>
            <person name="Walstead R."/>
            <person name="Shah Z."/>
            <person name="Kiflezghi M."/>
            <person name="Wade K."/>
            <person name="Ball S.L."/>
            <person name="Bradley K.W."/>
            <person name="Asai D.J."/>
            <person name="Bowman C.A."/>
            <person name="Russell D.A."/>
            <person name="Pope W.H."/>
            <person name="Jacobs-Sera D."/>
            <person name="Hendrix R.W."/>
            <person name="Hatfull G.F."/>
        </authorList>
    </citation>
    <scope>NUCLEOTIDE SEQUENCE [LARGE SCALE GENOMIC DNA]</scope>
    <source>
        <strain evidence="5 6">DSM 27710</strain>
    </source>
</reference>
<dbReference type="Proteomes" id="UP000055590">
    <property type="component" value="Chromosome"/>
</dbReference>
<dbReference type="RefSeq" id="WP_157370758.1">
    <property type="nucleotide sequence ID" value="NZ_CP012332.1"/>
</dbReference>
<dbReference type="OrthoDB" id="9766107at2"/>
<dbReference type="InterPro" id="IPR017850">
    <property type="entry name" value="Alkaline_phosphatase_core_sf"/>
</dbReference>
<dbReference type="PATRIC" id="fig|1391653.3.peg.3466"/>
<dbReference type="PIRSF" id="PIRSF004950">
    <property type="entry name" value="Mmb_sulf_HI0842"/>
    <property type="match status" value="1"/>
</dbReference>
<evidence type="ECO:0000313" key="5">
    <source>
        <dbReference type="EMBL" id="AKU92932.1"/>
    </source>
</evidence>
<feature type="region of interest" description="Disordered" evidence="2">
    <location>
        <begin position="617"/>
        <end position="664"/>
    </location>
</feature>
<dbReference type="PANTHER" id="PTHR43751">
    <property type="entry name" value="SULFATASE"/>
    <property type="match status" value="1"/>
</dbReference>
<evidence type="ECO:0000256" key="3">
    <source>
        <dbReference type="SAM" id="Phobius"/>
    </source>
</evidence>
<protein>
    <submittedName>
        <fullName evidence="5">Putative hydrolase</fullName>
    </submittedName>
</protein>
<feature type="domain" description="Sulfatase N-terminal" evidence="4">
    <location>
        <begin position="252"/>
        <end position="528"/>
    </location>
</feature>
<dbReference type="GO" id="GO:0016787">
    <property type="term" value="F:hydrolase activity"/>
    <property type="evidence" value="ECO:0007669"/>
    <property type="project" value="UniProtKB-KW"/>
</dbReference>